<sequence>KGNPVPVSFRWEESYHAVLVTGVRDGRVHFINPWGTRESCSIADAKRNLRTAAFDDPAGPLNSTNPGTALTIGVEHVVDGVHDLDPIKAAAGLQLAVGGAVTQVTGATGKYSEKAGDAAIGWARDRWHRGNAFEKAAAIPAVSGGAVLKVGGRVVDKASSVASYGLQAAGEAQAWVGEKLQAGIKKVFSGW</sequence>
<name>A0A937X4L6_9BACT</name>
<gene>
    <name evidence="1" type="ORF">FJZ00_03075</name>
</gene>
<feature type="non-terminal residue" evidence="1">
    <location>
        <position position="1"/>
    </location>
</feature>
<comment type="caution">
    <text evidence="1">The sequence shown here is derived from an EMBL/GenBank/DDBJ whole genome shotgun (WGS) entry which is preliminary data.</text>
</comment>
<evidence type="ECO:0000313" key="2">
    <source>
        <dbReference type="Proteomes" id="UP000703893"/>
    </source>
</evidence>
<dbReference type="EMBL" id="VGJX01000123">
    <property type="protein sequence ID" value="MBM3274109.1"/>
    <property type="molecule type" value="Genomic_DNA"/>
</dbReference>
<proteinExistence type="predicted"/>
<evidence type="ECO:0000313" key="1">
    <source>
        <dbReference type="EMBL" id="MBM3274109.1"/>
    </source>
</evidence>
<organism evidence="1 2">
    <name type="scientific">Candidatus Tanganyikabacteria bacterium</name>
    <dbReference type="NCBI Taxonomy" id="2961651"/>
    <lineage>
        <taxon>Bacteria</taxon>
        <taxon>Bacillati</taxon>
        <taxon>Candidatus Sericytochromatia</taxon>
        <taxon>Candidatus Tanganyikabacteria</taxon>
    </lineage>
</organism>
<dbReference type="AlphaFoldDB" id="A0A937X4L6"/>
<protein>
    <submittedName>
        <fullName evidence="1">Uncharacterized protein</fullName>
    </submittedName>
</protein>
<reference evidence="1 2" key="1">
    <citation type="submission" date="2019-03" db="EMBL/GenBank/DDBJ databases">
        <title>Lake Tanganyika Metagenome-Assembled Genomes (MAGs).</title>
        <authorList>
            <person name="Tran P."/>
        </authorList>
    </citation>
    <scope>NUCLEOTIDE SEQUENCE [LARGE SCALE GENOMIC DNA]</scope>
    <source>
        <strain evidence="1">K_DeepCast_65m_m2_236</strain>
    </source>
</reference>
<dbReference type="Proteomes" id="UP000703893">
    <property type="component" value="Unassembled WGS sequence"/>
</dbReference>
<accession>A0A937X4L6</accession>